<dbReference type="PANTHER" id="PTHR30055">
    <property type="entry name" value="HTH-TYPE TRANSCRIPTIONAL REGULATOR RUTR"/>
    <property type="match status" value="1"/>
</dbReference>
<protein>
    <submittedName>
        <fullName evidence="6">Transcriptional regulator TetR family</fullName>
    </submittedName>
</protein>
<evidence type="ECO:0000313" key="6">
    <source>
        <dbReference type="EMBL" id="KEF31324.1"/>
    </source>
</evidence>
<dbReference type="PRINTS" id="PR00455">
    <property type="entry name" value="HTHTETR"/>
</dbReference>
<dbReference type="InterPro" id="IPR041483">
    <property type="entry name" value="TetR_C_34"/>
</dbReference>
<dbReference type="Gene3D" id="1.10.357.10">
    <property type="entry name" value="Tetracycline Repressor, domain 2"/>
    <property type="match status" value="1"/>
</dbReference>
<keyword evidence="1" id="KW-0805">Transcription regulation</keyword>
<evidence type="ECO:0000256" key="3">
    <source>
        <dbReference type="ARBA" id="ARBA00023163"/>
    </source>
</evidence>
<keyword evidence="2 4" id="KW-0238">DNA-binding</keyword>
<dbReference type="Pfam" id="PF00440">
    <property type="entry name" value="TetR_N"/>
    <property type="match status" value="1"/>
</dbReference>
<dbReference type="STRING" id="1137280.D777_01673"/>
<name>A0A072N0W5_9GAMM</name>
<dbReference type="GO" id="GO:0003700">
    <property type="term" value="F:DNA-binding transcription factor activity"/>
    <property type="evidence" value="ECO:0007669"/>
    <property type="project" value="TreeGrafter"/>
</dbReference>
<keyword evidence="7" id="KW-1185">Reference proteome</keyword>
<dbReference type="RefSeq" id="WP_036130154.1">
    <property type="nucleotide sequence ID" value="NZ_ANIE01000005.1"/>
</dbReference>
<feature type="DNA-binding region" description="H-T-H motif" evidence="4">
    <location>
        <begin position="42"/>
        <end position="61"/>
    </location>
</feature>
<reference evidence="6 7" key="1">
    <citation type="submission" date="2012-12" db="EMBL/GenBank/DDBJ databases">
        <title>Genome assembly of Marinobacter sp. AK21.</title>
        <authorList>
            <person name="Khatri I."/>
            <person name="Kumar R."/>
            <person name="Vaidya B."/>
            <person name="Subramanian S."/>
            <person name="Pinnaka A."/>
        </authorList>
    </citation>
    <scope>NUCLEOTIDE SEQUENCE [LARGE SCALE GENOMIC DNA]</scope>
    <source>
        <strain evidence="6 7">AK21</strain>
    </source>
</reference>
<dbReference type="OrthoDB" id="63332at2"/>
<dbReference type="SUPFAM" id="SSF46689">
    <property type="entry name" value="Homeodomain-like"/>
    <property type="match status" value="1"/>
</dbReference>
<dbReference type="Proteomes" id="UP000035057">
    <property type="component" value="Unassembled WGS sequence"/>
</dbReference>
<dbReference type="Pfam" id="PF17929">
    <property type="entry name" value="TetR_C_34"/>
    <property type="match status" value="1"/>
</dbReference>
<evidence type="ECO:0000256" key="1">
    <source>
        <dbReference type="ARBA" id="ARBA00023015"/>
    </source>
</evidence>
<accession>A0A072N0W5</accession>
<evidence type="ECO:0000259" key="5">
    <source>
        <dbReference type="PROSITE" id="PS50977"/>
    </source>
</evidence>
<dbReference type="GO" id="GO:0000976">
    <property type="term" value="F:transcription cis-regulatory region binding"/>
    <property type="evidence" value="ECO:0007669"/>
    <property type="project" value="TreeGrafter"/>
</dbReference>
<dbReference type="AlphaFoldDB" id="A0A072N0W5"/>
<dbReference type="InterPro" id="IPR001647">
    <property type="entry name" value="HTH_TetR"/>
</dbReference>
<evidence type="ECO:0000313" key="7">
    <source>
        <dbReference type="Proteomes" id="UP000035057"/>
    </source>
</evidence>
<dbReference type="PATRIC" id="fig|1137280.3.peg.1486"/>
<dbReference type="InterPro" id="IPR050109">
    <property type="entry name" value="HTH-type_TetR-like_transc_reg"/>
</dbReference>
<comment type="caution">
    <text evidence="6">The sequence shown here is derived from an EMBL/GenBank/DDBJ whole genome shotgun (WGS) entry which is preliminary data.</text>
</comment>
<proteinExistence type="predicted"/>
<dbReference type="PANTHER" id="PTHR30055:SF234">
    <property type="entry name" value="HTH-TYPE TRANSCRIPTIONAL REGULATOR BETI"/>
    <property type="match status" value="1"/>
</dbReference>
<feature type="domain" description="HTH tetR-type" evidence="5">
    <location>
        <begin position="19"/>
        <end position="79"/>
    </location>
</feature>
<sequence>MKSRLCGGKQRARTQAEKLAREQHILDAAAELFVSRRYDQLTLADVASASGLTKAALYRYFRSKELLFIRIYQRELKDLVQDAQSRAPLANAVDFTDLLIGHPLFCGLTAILHMALETGLSEEEAREFKLFLLDQLQQLSALIQAATGRHENDCFQFIMQCQQALIGCWHMTHPPEAARKAIERAPLTVFKMDFEQTLRSHLSALNSAFLNQTPRQGFGLHS</sequence>
<dbReference type="EMBL" id="ANIE01000005">
    <property type="protein sequence ID" value="KEF31324.1"/>
    <property type="molecule type" value="Genomic_DNA"/>
</dbReference>
<organism evidence="6 7">
    <name type="scientific">Marinobacter nitratireducens</name>
    <dbReference type="NCBI Taxonomy" id="1137280"/>
    <lineage>
        <taxon>Bacteria</taxon>
        <taxon>Pseudomonadati</taxon>
        <taxon>Pseudomonadota</taxon>
        <taxon>Gammaproteobacteria</taxon>
        <taxon>Pseudomonadales</taxon>
        <taxon>Marinobacteraceae</taxon>
        <taxon>Marinobacter</taxon>
    </lineage>
</organism>
<gene>
    <name evidence="6" type="ORF">D777_01673</name>
</gene>
<dbReference type="InterPro" id="IPR009057">
    <property type="entry name" value="Homeodomain-like_sf"/>
</dbReference>
<dbReference type="PROSITE" id="PS50977">
    <property type="entry name" value="HTH_TETR_2"/>
    <property type="match status" value="1"/>
</dbReference>
<evidence type="ECO:0000256" key="2">
    <source>
        <dbReference type="ARBA" id="ARBA00023125"/>
    </source>
</evidence>
<evidence type="ECO:0000256" key="4">
    <source>
        <dbReference type="PROSITE-ProRule" id="PRU00335"/>
    </source>
</evidence>
<keyword evidence="3" id="KW-0804">Transcription</keyword>